<keyword evidence="6 7" id="KW-0472">Membrane</keyword>
<sequence>MQTTQYSQDANLRPRHSSYSIYKRLVNLVLVVVAGILCINLWLLSTDQALQWHDKQANQLGRSLVQMGARQLVQPLADKNTDALQFVLNNLNSDRHVLGASLYNHQGRLLHSTDKGVSLLTNYKLRQQVPLVFVEPVRRDNQILGYLRILLDEDHVMAHHQAYQRQLAEQLLVFMLLAGTAGMLVTRMFYKWRYRDLRRAKASAKAG</sequence>
<keyword evidence="3" id="KW-1003">Cell membrane</keyword>
<evidence type="ECO:0000256" key="7">
    <source>
        <dbReference type="SAM" id="Phobius"/>
    </source>
</evidence>
<protein>
    <recommendedName>
        <fullName evidence="10">Smp protein</fullName>
    </recommendedName>
</protein>
<evidence type="ECO:0008006" key="10">
    <source>
        <dbReference type="Google" id="ProtNLM"/>
    </source>
</evidence>
<comment type="subcellular location">
    <subcellularLocation>
        <location evidence="1">Cell membrane</location>
    </subcellularLocation>
</comment>
<evidence type="ECO:0000256" key="1">
    <source>
        <dbReference type="ARBA" id="ARBA00004236"/>
    </source>
</evidence>
<evidence type="ECO:0000256" key="3">
    <source>
        <dbReference type="ARBA" id="ARBA00022475"/>
    </source>
</evidence>
<comment type="caution">
    <text evidence="8">The sequence shown here is derived from an EMBL/GenBank/DDBJ whole genome shotgun (WGS) entry which is preliminary data.</text>
</comment>
<dbReference type="RefSeq" id="WP_229156628.1">
    <property type="nucleotide sequence ID" value="NZ_JAJEWP010000001.1"/>
</dbReference>
<dbReference type="Pfam" id="PF10144">
    <property type="entry name" value="SMP_2"/>
    <property type="match status" value="1"/>
</dbReference>
<accession>A0ABS8G299</accession>
<comment type="similarity">
    <text evidence="2">Belongs to the Smp family.</text>
</comment>
<keyword evidence="5 7" id="KW-1133">Transmembrane helix</keyword>
<evidence type="ECO:0000256" key="4">
    <source>
        <dbReference type="ARBA" id="ARBA00022692"/>
    </source>
</evidence>
<dbReference type="EMBL" id="JAJEWP010000001">
    <property type="protein sequence ID" value="MCC2614707.1"/>
    <property type="molecule type" value="Genomic_DNA"/>
</dbReference>
<gene>
    <name evidence="8" type="ORF">LJ739_00445</name>
</gene>
<dbReference type="InterPro" id="IPR019305">
    <property type="entry name" value="Uncharacterised_Smp"/>
</dbReference>
<feature type="transmembrane region" description="Helical" evidence="7">
    <location>
        <begin position="171"/>
        <end position="190"/>
    </location>
</feature>
<evidence type="ECO:0000256" key="2">
    <source>
        <dbReference type="ARBA" id="ARBA00005362"/>
    </source>
</evidence>
<proteinExistence type="inferred from homology"/>
<evidence type="ECO:0000256" key="5">
    <source>
        <dbReference type="ARBA" id="ARBA00022989"/>
    </source>
</evidence>
<evidence type="ECO:0000256" key="6">
    <source>
        <dbReference type="ARBA" id="ARBA00023136"/>
    </source>
</evidence>
<feature type="transmembrane region" description="Helical" evidence="7">
    <location>
        <begin position="25"/>
        <end position="44"/>
    </location>
</feature>
<name>A0ABS8G299_9ALTE</name>
<keyword evidence="9" id="KW-1185">Reference proteome</keyword>
<evidence type="ECO:0000313" key="9">
    <source>
        <dbReference type="Proteomes" id="UP001520878"/>
    </source>
</evidence>
<organism evidence="8 9">
    <name type="scientific">Fluctibacter halophilus</name>
    <dbReference type="NCBI Taxonomy" id="226011"/>
    <lineage>
        <taxon>Bacteria</taxon>
        <taxon>Pseudomonadati</taxon>
        <taxon>Pseudomonadota</taxon>
        <taxon>Gammaproteobacteria</taxon>
        <taxon>Alteromonadales</taxon>
        <taxon>Alteromonadaceae</taxon>
        <taxon>Fluctibacter</taxon>
    </lineage>
</organism>
<dbReference type="Proteomes" id="UP001520878">
    <property type="component" value="Unassembled WGS sequence"/>
</dbReference>
<keyword evidence="4 7" id="KW-0812">Transmembrane</keyword>
<reference evidence="8 9" key="1">
    <citation type="submission" date="2021-10" db="EMBL/GenBank/DDBJ databases">
        <title>Draft genome of Aestuariibacter halophilus JC2043.</title>
        <authorList>
            <person name="Emsley S.A."/>
            <person name="Pfannmuller K.M."/>
            <person name="Ushijima B."/>
            <person name="Saw J.H."/>
            <person name="Videau P."/>
        </authorList>
    </citation>
    <scope>NUCLEOTIDE SEQUENCE [LARGE SCALE GENOMIC DNA]</scope>
    <source>
        <strain evidence="8 9">JC2043</strain>
    </source>
</reference>
<evidence type="ECO:0000313" key="8">
    <source>
        <dbReference type="EMBL" id="MCC2614707.1"/>
    </source>
</evidence>